<sequence length="159" mass="18608">MARKPKCPKCDNEVEKDAAVKHSSKHYHEECYATFIRDRDDRKELIEYTCQLYKTKAPSGMILKQIKEFVEVYGYTYKGITLTLKYFHDTRGNQSREGDGIGIVPYKYEEAKKFFILKRNVERSVGELEGKAIKKRHIKIKSPSLKNVEWLPTIDISKL</sequence>
<proteinExistence type="predicted"/>
<protein>
    <submittedName>
        <fullName evidence="1">Uncharacterized protein</fullName>
    </submittedName>
</protein>
<accession>A0AAP8U734</accession>
<dbReference type="Proteomes" id="UP000239759">
    <property type="component" value="Unassembled WGS sequence"/>
</dbReference>
<organism evidence="1 2">
    <name type="scientific">Brevibacillus laterosporus</name>
    <name type="common">Bacillus laterosporus</name>
    <dbReference type="NCBI Taxonomy" id="1465"/>
    <lineage>
        <taxon>Bacteria</taxon>
        <taxon>Bacillati</taxon>
        <taxon>Bacillota</taxon>
        <taxon>Bacilli</taxon>
        <taxon>Bacillales</taxon>
        <taxon>Paenibacillaceae</taxon>
        <taxon>Brevibacillus</taxon>
    </lineage>
</organism>
<gene>
    <name evidence="1" type="ORF">C4A77_00665</name>
</gene>
<evidence type="ECO:0000313" key="1">
    <source>
        <dbReference type="EMBL" id="PPB12931.1"/>
    </source>
</evidence>
<dbReference type="AlphaFoldDB" id="A0AAP8U734"/>
<reference evidence="1 2" key="1">
    <citation type="submission" date="2018-02" db="EMBL/GenBank/DDBJ databases">
        <title>Comparative analysis of genomes of three Brevibacillus laterosporus strains producers of potent antimicrobials isolated from silage.</title>
        <authorList>
            <person name="Kojic M."/>
            <person name="Miljkovic M."/>
            <person name="Studholme D."/>
            <person name="Filipic B."/>
        </authorList>
    </citation>
    <scope>NUCLEOTIDE SEQUENCE [LARGE SCALE GENOMIC DNA]</scope>
    <source>
        <strain evidence="1 2">BGSP11</strain>
    </source>
</reference>
<comment type="caution">
    <text evidence="1">The sequence shown here is derived from an EMBL/GenBank/DDBJ whole genome shotgun (WGS) entry which is preliminary data.</text>
</comment>
<dbReference type="RefSeq" id="WP_104030332.1">
    <property type="nucleotide sequence ID" value="NZ_PRKQ01000001.1"/>
</dbReference>
<name>A0AAP8U734_BRELA</name>
<evidence type="ECO:0000313" key="2">
    <source>
        <dbReference type="Proteomes" id="UP000239759"/>
    </source>
</evidence>
<dbReference type="EMBL" id="PRKQ01000001">
    <property type="protein sequence ID" value="PPB12931.1"/>
    <property type="molecule type" value="Genomic_DNA"/>
</dbReference>